<comment type="subcellular location">
    <subcellularLocation>
        <location evidence="1">Cytoplasm</location>
    </subcellularLocation>
</comment>
<evidence type="ECO:0000256" key="2">
    <source>
        <dbReference type="ARBA" id="ARBA00022490"/>
    </source>
</evidence>
<dbReference type="RefSeq" id="WP_343756650.1">
    <property type="nucleotide sequence ID" value="NZ_BAAACW010000148.1"/>
</dbReference>
<evidence type="ECO:0000256" key="8">
    <source>
        <dbReference type="ARBA" id="ARBA00022881"/>
    </source>
</evidence>
<gene>
    <name evidence="14" type="ORF">GCM10008932_22260</name>
</gene>
<evidence type="ECO:0000256" key="11">
    <source>
        <dbReference type="ARBA" id="ARBA00038000"/>
    </source>
</evidence>
<dbReference type="Gene3D" id="1.10.8.280">
    <property type="entry name" value="ABC transporter ATPase domain-like"/>
    <property type="match status" value="1"/>
</dbReference>
<keyword evidence="9" id="KW-0238">DNA-binding</keyword>
<evidence type="ECO:0000256" key="13">
    <source>
        <dbReference type="ARBA" id="ARBA00042156"/>
    </source>
</evidence>
<evidence type="ECO:0000256" key="7">
    <source>
        <dbReference type="ARBA" id="ARBA00022840"/>
    </source>
</evidence>
<dbReference type="Gene3D" id="1.20.1580.10">
    <property type="entry name" value="ABC transporter ATPase like domain"/>
    <property type="match status" value="1"/>
</dbReference>
<evidence type="ECO:0000256" key="5">
    <source>
        <dbReference type="ARBA" id="ARBA00022763"/>
    </source>
</evidence>
<evidence type="ECO:0000313" key="14">
    <source>
        <dbReference type="EMBL" id="GAA0370293.1"/>
    </source>
</evidence>
<evidence type="ECO:0000256" key="6">
    <source>
        <dbReference type="ARBA" id="ARBA00022769"/>
    </source>
</evidence>
<keyword evidence="5" id="KW-0227">DNA damage</keyword>
<keyword evidence="4" id="KW-0547">Nucleotide-binding</keyword>
<evidence type="ECO:0000256" key="4">
    <source>
        <dbReference type="ARBA" id="ARBA00022741"/>
    </source>
</evidence>
<keyword evidence="6" id="KW-0228">DNA excision</keyword>
<keyword evidence="2" id="KW-0963">Cytoplasm</keyword>
<comment type="similarity">
    <text evidence="11">Belongs to the ABC transporter superfamily. UvrA family.</text>
</comment>
<evidence type="ECO:0000256" key="3">
    <source>
        <dbReference type="ARBA" id="ARBA00022737"/>
    </source>
</evidence>
<keyword evidence="8" id="KW-0267">Excision nuclease</keyword>
<dbReference type="PANTHER" id="PTHR43152">
    <property type="entry name" value="UVRABC SYSTEM PROTEIN A"/>
    <property type="match status" value="1"/>
</dbReference>
<dbReference type="PANTHER" id="PTHR43152:SF3">
    <property type="entry name" value="UVRABC SYSTEM PROTEIN A"/>
    <property type="match status" value="1"/>
</dbReference>
<keyword evidence="3" id="KW-0677">Repeat</keyword>
<name>A0ABN0XQJ7_9LACT</name>
<evidence type="ECO:0000256" key="1">
    <source>
        <dbReference type="ARBA" id="ARBA00004496"/>
    </source>
</evidence>
<evidence type="ECO:0000256" key="10">
    <source>
        <dbReference type="ARBA" id="ARBA00023204"/>
    </source>
</evidence>
<comment type="caution">
    <text evidence="14">The sequence shown here is derived from an EMBL/GenBank/DDBJ whole genome shotgun (WGS) entry which is preliminary data.</text>
</comment>
<protein>
    <recommendedName>
        <fullName evidence="12">UvrABC system protein A</fullName>
    </recommendedName>
    <alternativeName>
        <fullName evidence="13">Excinuclease ABC subunit A</fullName>
    </alternativeName>
</protein>
<evidence type="ECO:0000313" key="15">
    <source>
        <dbReference type="Proteomes" id="UP001501166"/>
    </source>
</evidence>
<evidence type="ECO:0000256" key="9">
    <source>
        <dbReference type="ARBA" id="ARBA00023125"/>
    </source>
</evidence>
<accession>A0ABN0XQJ7</accession>
<dbReference type="EMBL" id="BAAACW010000148">
    <property type="protein sequence ID" value="GAA0370293.1"/>
    <property type="molecule type" value="Genomic_DNA"/>
</dbReference>
<dbReference type="SUPFAM" id="SSF52540">
    <property type="entry name" value="P-loop containing nucleoside triphosphate hydrolases"/>
    <property type="match status" value="2"/>
</dbReference>
<dbReference type="InterPro" id="IPR027417">
    <property type="entry name" value="P-loop_NTPase"/>
</dbReference>
<reference evidence="14 15" key="1">
    <citation type="journal article" date="2019" name="Int. J. Syst. Evol. Microbiol.">
        <title>The Global Catalogue of Microorganisms (GCM) 10K type strain sequencing project: providing services to taxonomists for standard genome sequencing and annotation.</title>
        <authorList>
            <consortium name="The Broad Institute Genomics Platform"/>
            <consortium name="The Broad Institute Genome Sequencing Center for Infectious Disease"/>
            <person name="Wu L."/>
            <person name="Ma J."/>
        </authorList>
    </citation>
    <scope>NUCLEOTIDE SEQUENCE [LARGE SCALE GENOMIC DNA]</scope>
    <source>
        <strain evidence="14 15">JCM 12662</strain>
    </source>
</reference>
<keyword evidence="10" id="KW-0234">DNA repair</keyword>
<keyword evidence="15" id="KW-1185">Reference proteome</keyword>
<dbReference type="Gene3D" id="3.40.50.300">
    <property type="entry name" value="P-loop containing nucleotide triphosphate hydrolases"/>
    <property type="match status" value="2"/>
</dbReference>
<organism evidence="14 15">
    <name type="scientific">Alkalibacterium iburiense</name>
    <dbReference type="NCBI Taxonomy" id="290589"/>
    <lineage>
        <taxon>Bacteria</taxon>
        <taxon>Bacillati</taxon>
        <taxon>Bacillota</taxon>
        <taxon>Bacilli</taxon>
        <taxon>Lactobacillales</taxon>
        <taxon>Carnobacteriaceae</taxon>
        <taxon>Alkalibacterium</taxon>
    </lineage>
</organism>
<dbReference type="Proteomes" id="UP001501166">
    <property type="component" value="Unassembled WGS sequence"/>
</dbReference>
<keyword evidence="7" id="KW-0067">ATP-binding</keyword>
<proteinExistence type="inferred from homology"/>
<evidence type="ECO:0000256" key="12">
    <source>
        <dbReference type="ARBA" id="ARBA00039316"/>
    </source>
</evidence>
<sequence>MKDEMLLRGMRENNLKHIDLTLPKEKLIVFTGLSGSGKSSVVFDTIAAESQRQMEQNYSQYLRRHMELHERPKADLMKNLTSAIVIKQQQVRGNQRSTIGSYMDLGPLIRLLFSRIGQPKIGEAIDFSSQSSFGQCPTCSGNKEVITPDLHSLVDFTLSLRDYAVQFKPLSPAGWQGRWMITGGIFDPDTPLKDWPEDKLNLFLYGDPDGKEVIMPFHTKNGPHRSKWDGLIPRFKRLYIDRDISKLKEVDETDVKAVSTTAPCPTCEGIGLNPKVLASKINGLNIADLYQLELTELVNVLKEIDDPLGKSLTQQAIPTVEQLIHMGLGYVNLNRQVRTLSGGEAQRLKIASHLGSNLNNFTYILDEPSAGLHPEEVSQLIDILKQLRNQFNSVLVVEHNLAIMQEADMIVEMGPGAGTKGGEIIYQGSLETIQDTPTAHALNEPLTLKSEVRDWDETYSIHQASKHNLKHVSVEVPKNILLTVAGVSGSGKSSLMVDEFTERYPEAIVVQQKGIGISTRSTLATYMGIMDDIRKTFAKATGQPAGLFSFNSLGACPVCKGKGYLQPEVAFADPVTILCEHCNGTRYSQEALSHTYKGKNVVELLDMTVEESH</sequence>